<keyword evidence="2" id="KW-0378">Hydrolase</keyword>
<gene>
    <name evidence="2" type="ORF">FUA22_10455</name>
</gene>
<accession>A0A5C7GHM2</accession>
<feature type="binding site" evidence="1">
    <location>
        <position position="220"/>
    </location>
    <ligand>
        <name>Mg(2+)</name>
        <dbReference type="ChEBI" id="CHEBI:18420"/>
        <label>1</label>
    </ligand>
</feature>
<dbReference type="GO" id="GO:0046872">
    <property type="term" value="F:metal ion binding"/>
    <property type="evidence" value="ECO:0007669"/>
    <property type="project" value="UniProtKB-KW"/>
</dbReference>
<dbReference type="SUPFAM" id="SSF101478">
    <property type="entry name" value="ADP-ribosylglycohydrolase"/>
    <property type="match status" value="1"/>
</dbReference>
<comment type="caution">
    <text evidence="2">The sequence shown here is derived from an EMBL/GenBank/DDBJ whole genome shotgun (WGS) entry which is preliminary data.</text>
</comment>
<dbReference type="EMBL" id="VRKQ01000010">
    <property type="protein sequence ID" value="TXG36983.1"/>
    <property type="molecule type" value="Genomic_DNA"/>
</dbReference>
<feature type="binding site" evidence="1">
    <location>
        <position position="35"/>
    </location>
    <ligand>
        <name>Mg(2+)</name>
        <dbReference type="ChEBI" id="CHEBI:18420"/>
        <label>1</label>
    </ligand>
</feature>
<dbReference type="PANTHER" id="PTHR16222:SF12">
    <property type="entry name" value="ADP-RIBOSYLGLYCOHYDROLASE-RELATED"/>
    <property type="match status" value="1"/>
</dbReference>
<organism evidence="2 3">
    <name type="scientific">Seonamhaeicola maritimus</name>
    <dbReference type="NCBI Taxonomy" id="2591822"/>
    <lineage>
        <taxon>Bacteria</taxon>
        <taxon>Pseudomonadati</taxon>
        <taxon>Bacteroidota</taxon>
        <taxon>Flavobacteriia</taxon>
        <taxon>Flavobacteriales</taxon>
        <taxon>Flavobacteriaceae</taxon>
    </lineage>
</organism>
<dbReference type="RefSeq" id="WP_147768061.1">
    <property type="nucleotide sequence ID" value="NZ_VRKQ01000010.1"/>
</dbReference>
<dbReference type="InterPro" id="IPR005502">
    <property type="entry name" value="Ribosyl_crysJ1"/>
</dbReference>
<dbReference type="OrthoDB" id="9798107at2"/>
<keyword evidence="1" id="KW-0479">Metal-binding</keyword>
<protein>
    <submittedName>
        <fullName evidence="2">ADP-ribosylglycohydrolase family protein</fullName>
    </submittedName>
</protein>
<dbReference type="Proteomes" id="UP000321080">
    <property type="component" value="Unassembled WGS sequence"/>
</dbReference>
<dbReference type="AlphaFoldDB" id="A0A5C7GHM2"/>
<keyword evidence="1" id="KW-0460">Magnesium</keyword>
<feature type="binding site" evidence="1">
    <location>
        <position position="36"/>
    </location>
    <ligand>
        <name>Mg(2+)</name>
        <dbReference type="ChEBI" id="CHEBI:18420"/>
        <label>1</label>
    </ligand>
</feature>
<sequence length="282" mass="32201">MIGAIIGDIVGSIYEFNNHKTKEFDLFIKESTFTDDTVKTVAVADFILDEHGNPGQPRLISYLHKWYKLYPNESYGAKFTQWIKNFDKIHYVDFEPYNSYGNGSAMRISPVADSISSMKACLENAKFVTEVSHNHIEGVKGAQATASMIVLARDEKDKEELLNYIVNKFGYDLSSTVNELREVYEYNETCQRTVPEAMICFIESTDFEDAIRNAVSIGGDSDTLACITGSIAEAYYQEIPEWIIEETVKRLPANIKRVLFNFYEEVQSQYPKIAELIFKYTL</sequence>
<evidence type="ECO:0000256" key="1">
    <source>
        <dbReference type="PIRSR" id="PIRSR605502-1"/>
    </source>
</evidence>
<feature type="binding site" evidence="1">
    <location>
        <position position="223"/>
    </location>
    <ligand>
        <name>Mg(2+)</name>
        <dbReference type="ChEBI" id="CHEBI:18420"/>
        <label>1</label>
    </ligand>
</feature>
<feature type="binding site" evidence="1">
    <location>
        <position position="222"/>
    </location>
    <ligand>
        <name>Mg(2+)</name>
        <dbReference type="ChEBI" id="CHEBI:18420"/>
        <label>1</label>
    </ligand>
</feature>
<feature type="binding site" evidence="1">
    <location>
        <position position="34"/>
    </location>
    <ligand>
        <name>Mg(2+)</name>
        <dbReference type="ChEBI" id="CHEBI:18420"/>
        <label>1</label>
    </ligand>
</feature>
<evidence type="ECO:0000313" key="3">
    <source>
        <dbReference type="Proteomes" id="UP000321080"/>
    </source>
</evidence>
<dbReference type="InterPro" id="IPR050792">
    <property type="entry name" value="ADP-ribosylglycohydrolase"/>
</dbReference>
<dbReference type="Pfam" id="PF03747">
    <property type="entry name" value="ADP_ribosyl_GH"/>
    <property type="match status" value="1"/>
</dbReference>
<keyword evidence="3" id="KW-1185">Reference proteome</keyword>
<proteinExistence type="predicted"/>
<evidence type="ECO:0000313" key="2">
    <source>
        <dbReference type="EMBL" id="TXG36983.1"/>
    </source>
</evidence>
<dbReference type="PANTHER" id="PTHR16222">
    <property type="entry name" value="ADP-RIBOSYLGLYCOHYDROLASE"/>
    <property type="match status" value="1"/>
</dbReference>
<dbReference type="GO" id="GO:0016787">
    <property type="term" value="F:hydrolase activity"/>
    <property type="evidence" value="ECO:0007669"/>
    <property type="project" value="UniProtKB-KW"/>
</dbReference>
<name>A0A5C7GHM2_9FLAO</name>
<dbReference type="InterPro" id="IPR036705">
    <property type="entry name" value="Ribosyl_crysJ1_sf"/>
</dbReference>
<comment type="cofactor">
    <cofactor evidence="1">
        <name>Mg(2+)</name>
        <dbReference type="ChEBI" id="CHEBI:18420"/>
    </cofactor>
    <text evidence="1">Binds 2 magnesium ions per subunit.</text>
</comment>
<dbReference type="Gene3D" id="1.10.4080.10">
    <property type="entry name" value="ADP-ribosylation/Crystallin J1"/>
    <property type="match status" value="1"/>
</dbReference>
<reference evidence="2 3" key="1">
    <citation type="submission" date="2019-08" db="EMBL/GenBank/DDBJ databases">
        <title>Seonamhaeicola sediminis sp. nov., isolated from marine sediment.</title>
        <authorList>
            <person name="Cao W.R."/>
        </authorList>
    </citation>
    <scope>NUCLEOTIDE SEQUENCE [LARGE SCALE GENOMIC DNA]</scope>
    <source>
        <strain evidence="2 3">1505</strain>
    </source>
</reference>